<protein>
    <submittedName>
        <fullName evidence="3">Heavy metal RND transporter</fullName>
    </submittedName>
</protein>
<dbReference type="RefSeq" id="WP_135168111.1">
    <property type="nucleotide sequence ID" value="NZ_SPQU01000002.1"/>
</dbReference>
<comment type="caution">
    <text evidence="3">The sequence shown here is derived from an EMBL/GenBank/DDBJ whole genome shotgun (WGS) entry which is preliminary data.</text>
</comment>
<name>A0A4Y9LET9_9BRAD</name>
<dbReference type="InterPro" id="IPR032693">
    <property type="entry name" value="YtkA-like_dom"/>
</dbReference>
<feature type="chain" id="PRO_5021317335" evidence="1">
    <location>
        <begin position="24"/>
        <end position="130"/>
    </location>
</feature>
<reference evidence="3 4" key="1">
    <citation type="submission" date="2019-03" db="EMBL/GenBank/DDBJ databases">
        <title>Bradyrhizobium strains diversity isolated from Chamaecrista fasciculata.</title>
        <authorList>
            <person name="Urquiaga M.C.O."/>
            <person name="Hungria M."/>
            <person name="Delamuta J.R.M."/>
        </authorList>
    </citation>
    <scope>NUCLEOTIDE SEQUENCE [LARGE SCALE GENOMIC DNA]</scope>
    <source>
        <strain evidence="3 4">CNPSo 3424</strain>
    </source>
</reference>
<evidence type="ECO:0000259" key="2">
    <source>
        <dbReference type="Pfam" id="PF13115"/>
    </source>
</evidence>
<feature type="signal peptide" evidence="1">
    <location>
        <begin position="1"/>
        <end position="23"/>
    </location>
</feature>
<evidence type="ECO:0000256" key="1">
    <source>
        <dbReference type="SAM" id="SignalP"/>
    </source>
</evidence>
<dbReference type="OrthoDB" id="7644867at2"/>
<evidence type="ECO:0000313" key="4">
    <source>
        <dbReference type="Proteomes" id="UP000298225"/>
    </source>
</evidence>
<keyword evidence="4" id="KW-1185">Reference proteome</keyword>
<proteinExistence type="predicted"/>
<dbReference type="Pfam" id="PF13115">
    <property type="entry name" value="YtkA"/>
    <property type="match status" value="1"/>
</dbReference>
<organism evidence="3 4">
    <name type="scientific">Bradyrhizobium frederickii</name>
    <dbReference type="NCBI Taxonomy" id="2560054"/>
    <lineage>
        <taxon>Bacteria</taxon>
        <taxon>Pseudomonadati</taxon>
        <taxon>Pseudomonadota</taxon>
        <taxon>Alphaproteobacteria</taxon>
        <taxon>Hyphomicrobiales</taxon>
        <taxon>Nitrobacteraceae</taxon>
        <taxon>Bradyrhizobium</taxon>
    </lineage>
</organism>
<dbReference type="Proteomes" id="UP000298225">
    <property type="component" value="Unassembled WGS sequence"/>
</dbReference>
<dbReference type="AlphaFoldDB" id="A0A4Y9LET9"/>
<accession>A0A4Y9LET9</accession>
<sequence>MLHKFSTAALAATLSLAASAAMAGAGDYAFEPVNAQMKKGDDVTLSVRLTNKQTGKPVADAVIFKTRVDMAPDGMAEMESAVAPLPSKEPGVYAFKTDLPMAGRYQVTLSAKVQGEPETVTGKVIVTATK</sequence>
<gene>
    <name evidence="3" type="ORF">E4K66_03615</name>
</gene>
<evidence type="ECO:0000313" key="3">
    <source>
        <dbReference type="EMBL" id="TFV41429.1"/>
    </source>
</evidence>
<feature type="domain" description="YtkA-like" evidence="2">
    <location>
        <begin position="25"/>
        <end position="109"/>
    </location>
</feature>
<keyword evidence="1" id="KW-0732">Signal</keyword>
<dbReference type="EMBL" id="SPQU01000002">
    <property type="protein sequence ID" value="TFV41429.1"/>
    <property type="molecule type" value="Genomic_DNA"/>
</dbReference>